<dbReference type="EMBL" id="ML119376">
    <property type="protein sequence ID" value="RPB06404.1"/>
    <property type="molecule type" value="Genomic_DNA"/>
</dbReference>
<dbReference type="Proteomes" id="UP000277580">
    <property type="component" value="Unassembled WGS sequence"/>
</dbReference>
<dbReference type="OrthoDB" id="3050262at2759"/>
<evidence type="ECO:0000256" key="1">
    <source>
        <dbReference type="SAM" id="MobiDB-lite"/>
    </source>
</evidence>
<accession>A0A3N4K797</accession>
<proteinExistence type="predicted"/>
<feature type="compositionally biased region" description="Basic residues" evidence="1">
    <location>
        <begin position="153"/>
        <end position="164"/>
    </location>
</feature>
<feature type="region of interest" description="Disordered" evidence="1">
    <location>
        <begin position="18"/>
        <end position="47"/>
    </location>
</feature>
<reference evidence="2 3" key="1">
    <citation type="journal article" date="2018" name="Nat. Ecol. Evol.">
        <title>Pezizomycetes genomes reveal the molecular basis of ectomycorrhizal truffle lifestyle.</title>
        <authorList>
            <person name="Murat C."/>
            <person name="Payen T."/>
            <person name="Noel B."/>
            <person name="Kuo A."/>
            <person name="Morin E."/>
            <person name="Chen J."/>
            <person name="Kohler A."/>
            <person name="Krizsan K."/>
            <person name="Balestrini R."/>
            <person name="Da Silva C."/>
            <person name="Montanini B."/>
            <person name="Hainaut M."/>
            <person name="Levati E."/>
            <person name="Barry K.W."/>
            <person name="Belfiori B."/>
            <person name="Cichocki N."/>
            <person name="Clum A."/>
            <person name="Dockter R.B."/>
            <person name="Fauchery L."/>
            <person name="Guy J."/>
            <person name="Iotti M."/>
            <person name="Le Tacon F."/>
            <person name="Lindquist E.A."/>
            <person name="Lipzen A."/>
            <person name="Malagnac F."/>
            <person name="Mello A."/>
            <person name="Molinier V."/>
            <person name="Miyauchi S."/>
            <person name="Poulain J."/>
            <person name="Riccioni C."/>
            <person name="Rubini A."/>
            <person name="Sitrit Y."/>
            <person name="Splivallo R."/>
            <person name="Traeger S."/>
            <person name="Wang M."/>
            <person name="Zifcakova L."/>
            <person name="Wipf D."/>
            <person name="Zambonelli A."/>
            <person name="Paolocci F."/>
            <person name="Nowrousian M."/>
            <person name="Ottonello S."/>
            <person name="Baldrian P."/>
            <person name="Spatafora J.W."/>
            <person name="Henrissat B."/>
            <person name="Nagy L.G."/>
            <person name="Aury J.M."/>
            <person name="Wincker P."/>
            <person name="Grigoriev I.V."/>
            <person name="Bonfante P."/>
            <person name="Martin F.M."/>
        </authorList>
    </citation>
    <scope>NUCLEOTIDE SEQUENCE [LARGE SCALE GENOMIC DNA]</scope>
    <source>
        <strain evidence="2 3">CCBAS932</strain>
    </source>
</reference>
<feature type="region of interest" description="Disordered" evidence="1">
    <location>
        <begin position="136"/>
        <end position="164"/>
    </location>
</feature>
<dbReference type="InParanoid" id="A0A3N4K797"/>
<keyword evidence="3" id="KW-1185">Reference proteome</keyword>
<gene>
    <name evidence="2" type="ORF">P167DRAFT_610103</name>
</gene>
<sequence length="164" mass="19064">MSLPSFSSFISGCAADAGRATPPVHDAIPSVPEADMQPSRMLGPNPSAHETQELVWSVYRAKPWDSSYREVTKAWKAIALDLQDRGMFMEKDGHYVRRRTLALLDIHHNPKKDYKFFVTEEQRVSLEGALERIPNDWEKSEERKKTRTEGKERQKRYKIRKENF</sequence>
<feature type="compositionally biased region" description="Basic and acidic residues" evidence="1">
    <location>
        <begin position="136"/>
        <end position="152"/>
    </location>
</feature>
<name>A0A3N4K797_9PEZI</name>
<protein>
    <submittedName>
        <fullName evidence="2">Uncharacterized protein</fullName>
    </submittedName>
</protein>
<evidence type="ECO:0000313" key="3">
    <source>
        <dbReference type="Proteomes" id="UP000277580"/>
    </source>
</evidence>
<dbReference type="AlphaFoldDB" id="A0A3N4K797"/>
<organism evidence="2 3">
    <name type="scientific">Morchella conica CCBAS932</name>
    <dbReference type="NCBI Taxonomy" id="1392247"/>
    <lineage>
        <taxon>Eukaryota</taxon>
        <taxon>Fungi</taxon>
        <taxon>Dikarya</taxon>
        <taxon>Ascomycota</taxon>
        <taxon>Pezizomycotina</taxon>
        <taxon>Pezizomycetes</taxon>
        <taxon>Pezizales</taxon>
        <taxon>Morchellaceae</taxon>
        <taxon>Morchella</taxon>
    </lineage>
</organism>
<evidence type="ECO:0000313" key="2">
    <source>
        <dbReference type="EMBL" id="RPB06404.1"/>
    </source>
</evidence>